<sequence>MELQREPLIWMKIAQVCIAFLTLILMISYEACGYVNYTCLNSTATSAGPYKNQVCISYPFRLSQQRIVNYCDGPKDAPQQHIMHVNYDGPSKFFVTITVMSMMLAAATVGFYLKFWDKYHFTTTFAFPDLIATFTFAAYWLAATFSWGAALGGLKDYTSPEQVVDEIKLISVCHPPIGKCEISSRGWNRYGALDMTILLGVVSIILWYVNAGMVFNKIQAIKAEYEQGFDASAHLQYPSISQTNNGRQREPRSYGSQQPMF</sequence>
<evidence type="ECO:0000256" key="6">
    <source>
        <dbReference type="ARBA" id="ARBA00023180"/>
    </source>
</evidence>
<proteinExistence type="inferred from homology"/>
<evidence type="ECO:0000313" key="11">
    <source>
        <dbReference type="WBParaSite" id="PSAMB.scaffold122size75306.g2221.t1"/>
    </source>
</evidence>
<evidence type="ECO:0000256" key="2">
    <source>
        <dbReference type="ARBA" id="ARBA00006476"/>
    </source>
</evidence>
<organism evidence="10 11">
    <name type="scientific">Plectus sambesii</name>
    <dbReference type="NCBI Taxonomy" id="2011161"/>
    <lineage>
        <taxon>Eukaryota</taxon>
        <taxon>Metazoa</taxon>
        <taxon>Ecdysozoa</taxon>
        <taxon>Nematoda</taxon>
        <taxon>Chromadorea</taxon>
        <taxon>Plectida</taxon>
        <taxon>Plectina</taxon>
        <taxon>Plectoidea</taxon>
        <taxon>Plectidae</taxon>
        <taxon>Plectus</taxon>
    </lineage>
</organism>
<keyword evidence="5 8" id="KW-0472">Membrane</keyword>
<feature type="domain" description="MARVEL" evidence="9">
    <location>
        <begin position="6"/>
        <end position="211"/>
    </location>
</feature>
<protein>
    <submittedName>
        <fullName evidence="11">MARVEL domain-containing protein</fullName>
    </submittedName>
</protein>
<evidence type="ECO:0000256" key="3">
    <source>
        <dbReference type="ARBA" id="ARBA00022692"/>
    </source>
</evidence>
<dbReference type="PANTHER" id="PTHR10306:SF17">
    <property type="entry name" value="MARVEL DOMAIN-CONTAINING PROTEIN"/>
    <property type="match status" value="1"/>
</dbReference>
<evidence type="ECO:0000256" key="7">
    <source>
        <dbReference type="SAM" id="MobiDB-lite"/>
    </source>
</evidence>
<dbReference type="InterPro" id="IPR001285">
    <property type="entry name" value="Synaptophysin/porin"/>
</dbReference>
<evidence type="ECO:0000313" key="10">
    <source>
        <dbReference type="Proteomes" id="UP000887566"/>
    </source>
</evidence>
<evidence type="ECO:0000256" key="4">
    <source>
        <dbReference type="ARBA" id="ARBA00022989"/>
    </source>
</evidence>
<feature type="region of interest" description="Disordered" evidence="7">
    <location>
        <begin position="240"/>
        <end position="261"/>
    </location>
</feature>
<reference evidence="11" key="1">
    <citation type="submission" date="2022-11" db="UniProtKB">
        <authorList>
            <consortium name="WormBaseParasite"/>
        </authorList>
    </citation>
    <scope>IDENTIFICATION</scope>
</reference>
<evidence type="ECO:0000256" key="5">
    <source>
        <dbReference type="ARBA" id="ARBA00023136"/>
    </source>
</evidence>
<dbReference type="PRINTS" id="PR00220">
    <property type="entry name" value="SYNAPTOPHYSN"/>
</dbReference>
<keyword evidence="4 8" id="KW-1133">Transmembrane helix</keyword>
<dbReference type="InterPro" id="IPR008253">
    <property type="entry name" value="Marvel"/>
</dbReference>
<keyword evidence="10" id="KW-1185">Reference proteome</keyword>
<feature type="transmembrane region" description="Helical" evidence="8">
    <location>
        <begin position="93"/>
        <end position="113"/>
    </location>
</feature>
<comment type="similarity">
    <text evidence="2">Belongs to the synaptophysin/synaptobrevin family.</text>
</comment>
<dbReference type="Pfam" id="PF01284">
    <property type="entry name" value="MARVEL"/>
    <property type="match status" value="1"/>
</dbReference>
<dbReference type="PANTHER" id="PTHR10306">
    <property type="entry name" value="SYNAPTOPHYSIN"/>
    <property type="match status" value="1"/>
</dbReference>
<keyword evidence="6" id="KW-0325">Glycoprotein</keyword>
<keyword evidence="3 8" id="KW-0812">Transmembrane</keyword>
<feature type="transmembrane region" description="Helical" evidence="8">
    <location>
        <begin position="125"/>
        <end position="150"/>
    </location>
</feature>
<feature type="transmembrane region" description="Helical" evidence="8">
    <location>
        <begin position="9"/>
        <end position="29"/>
    </location>
</feature>
<feature type="transmembrane region" description="Helical" evidence="8">
    <location>
        <begin position="195"/>
        <end position="215"/>
    </location>
</feature>
<dbReference type="AlphaFoldDB" id="A0A914UT33"/>
<dbReference type="GO" id="GO:0008021">
    <property type="term" value="C:synaptic vesicle"/>
    <property type="evidence" value="ECO:0007669"/>
    <property type="project" value="InterPro"/>
</dbReference>
<evidence type="ECO:0000256" key="8">
    <source>
        <dbReference type="SAM" id="Phobius"/>
    </source>
</evidence>
<dbReference type="WBParaSite" id="PSAMB.scaffold122size75306.g2221.t1">
    <property type="protein sequence ID" value="PSAMB.scaffold122size75306.g2221.t1"/>
    <property type="gene ID" value="PSAMB.scaffold122size75306.g2221"/>
</dbReference>
<name>A0A914UT33_9BILA</name>
<dbReference type="Proteomes" id="UP000887566">
    <property type="component" value="Unplaced"/>
</dbReference>
<comment type="subcellular location">
    <subcellularLocation>
        <location evidence="1">Membrane</location>
        <topology evidence="1">Multi-pass membrane protein</topology>
    </subcellularLocation>
</comment>
<accession>A0A914UT33</accession>
<evidence type="ECO:0000256" key="1">
    <source>
        <dbReference type="ARBA" id="ARBA00004141"/>
    </source>
</evidence>
<evidence type="ECO:0000259" key="9">
    <source>
        <dbReference type="Pfam" id="PF01284"/>
    </source>
</evidence>
<dbReference type="GO" id="GO:0016020">
    <property type="term" value="C:membrane"/>
    <property type="evidence" value="ECO:0007669"/>
    <property type="project" value="UniProtKB-SubCell"/>
</dbReference>